<evidence type="ECO:0000313" key="1">
    <source>
        <dbReference type="EMBL" id="AGF54227.1"/>
    </source>
</evidence>
<accession>M1MRM0</accession>
<keyword evidence="2" id="KW-1185">Reference proteome</keyword>
<dbReference type="EMBL" id="CP004121">
    <property type="protein sequence ID" value="AGF54227.1"/>
    <property type="molecule type" value="Genomic_DNA"/>
</dbReference>
<protein>
    <submittedName>
        <fullName evidence="1">Uncharacterized protein</fullName>
    </submittedName>
</protein>
<dbReference type="AlphaFoldDB" id="M1MRM0"/>
<name>M1MRM0_9CLOT</name>
<gene>
    <name evidence="1" type="ORF">Cspa_c04090</name>
</gene>
<dbReference type="HOGENOM" id="CLU_1649194_0_0_9"/>
<evidence type="ECO:0000313" key="2">
    <source>
        <dbReference type="Proteomes" id="UP000011728"/>
    </source>
</evidence>
<dbReference type="PATRIC" id="fig|931276.5.peg.392"/>
<proteinExistence type="predicted"/>
<dbReference type="KEGG" id="csr:Cspa_c04090"/>
<reference evidence="1 2" key="1">
    <citation type="submission" date="2013-02" db="EMBL/GenBank/DDBJ databases">
        <title>Genome sequence of Clostridium saccharoperbutylacetonicum N1-4(HMT).</title>
        <authorList>
            <person name="Poehlein A."/>
            <person name="Daniel R."/>
        </authorList>
    </citation>
    <scope>NUCLEOTIDE SEQUENCE [LARGE SCALE GENOMIC DNA]</scope>
    <source>
        <strain evidence="2">N1-4(HMT)</strain>
    </source>
</reference>
<dbReference type="RefSeq" id="WP_015390553.1">
    <property type="nucleotide sequence ID" value="NC_020291.1"/>
</dbReference>
<organism evidence="1 2">
    <name type="scientific">Clostridium saccharoperbutylacetonicum N1-4(HMT)</name>
    <dbReference type="NCBI Taxonomy" id="931276"/>
    <lineage>
        <taxon>Bacteria</taxon>
        <taxon>Bacillati</taxon>
        <taxon>Bacillota</taxon>
        <taxon>Clostridia</taxon>
        <taxon>Eubacteriales</taxon>
        <taxon>Clostridiaceae</taxon>
        <taxon>Clostridium</taxon>
    </lineage>
</organism>
<sequence>MDKNFLYKKAYPLGVIDDTEEDELSSWFLDDSRDVLEKKFRECDFNDLIIELIDIFRGGSPNYIQLSILFGFESTEEISFNNTTKISFYKIKRSDIDKIEMDIKKLSIDKSLVLDKLYLYVNNLSSIEKFTRKMDSVCYEKNQGIIIHENKCDIVILEGK</sequence>
<dbReference type="Proteomes" id="UP000011728">
    <property type="component" value="Chromosome"/>
</dbReference>
<dbReference type="OrthoDB" id="2608372at2"/>